<comment type="caution">
    <text evidence="4">The sequence shown here is derived from an EMBL/GenBank/DDBJ whole genome shotgun (WGS) entry which is preliminary data.</text>
</comment>
<dbReference type="Pfam" id="PF01648">
    <property type="entry name" value="ACPS"/>
    <property type="match status" value="1"/>
</dbReference>
<dbReference type="EMBL" id="JBHLUD010000015">
    <property type="protein sequence ID" value="MFC0548098.1"/>
    <property type="molecule type" value="Genomic_DNA"/>
</dbReference>
<dbReference type="SUPFAM" id="SSF56214">
    <property type="entry name" value="4'-phosphopantetheinyl transferase"/>
    <property type="match status" value="1"/>
</dbReference>
<dbReference type="InterPro" id="IPR037143">
    <property type="entry name" value="4-PPantetheinyl_Trfase_dom_sf"/>
</dbReference>
<evidence type="ECO:0000259" key="3">
    <source>
        <dbReference type="Pfam" id="PF17837"/>
    </source>
</evidence>
<evidence type="ECO:0000313" key="4">
    <source>
        <dbReference type="EMBL" id="MFC0548098.1"/>
    </source>
</evidence>
<name>A0ABV6N6D8_9PSEU</name>
<gene>
    <name evidence="4" type="ORF">ACFFH7_41790</name>
</gene>
<dbReference type="InterPro" id="IPR008278">
    <property type="entry name" value="4-PPantetheinyl_Trfase_dom"/>
</dbReference>
<evidence type="ECO:0000313" key="5">
    <source>
        <dbReference type="Proteomes" id="UP001589810"/>
    </source>
</evidence>
<proteinExistence type="predicted"/>
<dbReference type="Proteomes" id="UP001589810">
    <property type="component" value="Unassembled WGS sequence"/>
</dbReference>
<reference evidence="4 5" key="1">
    <citation type="submission" date="2024-09" db="EMBL/GenBank/DDBJ databases">
        <authorList>
            <person name="Sun Q."/>
            <person name="Mori K."/>
        </authorList>
    </citation>
    <scope>NUCLEOTIDE SEQUENCE [LARGE SCALE GENOMIC DNA]</scope>
    <source>
        <strain evidence="4 5">TBRC 1432</strain>
    </source>
</reference>
<accession>A0ABV6N6D8</accession>
<evidence type="ECO:0000256" key="1">
    <source>
        <dbReference type="ARBA" id="ARBA00022679"/>
    </source>
</evidence>
<dbReference type="InterPro" id="IPR003542">
    <property type="entry name" value="Enbac_synth_compD-like"/>
</dbReference>
<sequence length="199" mass="21526">MIEELLPPAVAYAEAFDDHSAVELLPAEEAVISRAVDKRRREFSTVRYCARQAMKSLGLPPSAVLPGERGAPIWPSGVVGSMTHCLGYRAAALAFSRDIVTVGIDAEPDEPLPDGVLDAIALPSERSVHGRLLFSAKESVYKAWFPLARVFLDFSEAELNFDDGTFSARILVPGPVSGFSGRWLIRDGFVITSIVVPVA</sequence>
<dbReference type="RefSeq" id="WP_273938066.1">
    <property type="nucleotide sequence ID" value="NZ_CP097263.1"/>
</dbReference>
<evidence type="ECO:0000259" key="2">
    <source>
        <dbReference type="Pfam" id="PF01648"/>
    </source>
</evidence>
<feature type="domain" description="4'-phosphopantetheinyl transferase N-terminal" evidence="3">
    <location>
        <begin position="27"/>
        <end position="94"/>
    </location>
</feature>
<protein>
    <submittedName>
        <fullName evidence="4">4'-phosphopantetheinyl transferase</fullName>
    </submittedName>
</protein>
<dbReference type="InterPro" id="IPR041354">
    <property type="entry name" value="4PPT_N"/>
</dbReference>
<dbReference type="GO" id="GO:0016740">
    <property type="term" value="F:transferase activity"/>
    <property type="evidence" value="ECO:0007669"/>
    <property type="project" value="UniProtKB-KW"/>
</dbReference>
<dbReference type="PANTHER" id="PTHR38096:SF1">
    <property type="entry name" value="ENTEROBACTIN SYNTHASE COMPONENT D"/>
    <property type="match status" value="1"/>
</dbReference>
<dbReference type="Pfam" id="PF17837">
    <property type="entry name" value="4PPT_N"/>
    <property type="match status" value="1"/>
</dbReference>
<dbReference type="PRINTS" id="PR01399">
    <property type="entry name" value="ENTSNTHTASED"/>
</dbReference>
<keyword evidence="5" id="KW-1185">Reference proteome</keyword>
<keyword evidence="1 4" id="KW-0808">Transferase</keyword>
<organism evidence="4 5">
    <name type="scientific">Kutzneria chonburiensis</name>
    <dbReference type="NCBI Taxonomy" id="1483604"/>
    <lineage>
        <taxon>Bacteria</taxon>
        <taxon>Bacillati</taxon>
        <taxon>Actinomycetota</taxon>
        <taxon>Actinomycetes</taxon>
        <taxon>Pseudonocardiales</taxon>
        <taxon>Pseudonocardiaceae</taxon>
        <taxon>Kutzneria</taxon>
    </lineage>
</organism>
<dbReference type="PANTHER" id="PTHR38096">
    <property type="entry name" value="ENTEROBACTIN SYNTHASE COMPONENT D"/>
    <property type="match status" value="1"/>
</dbReference>
<feature type="domain" description="4'-phosphopantetheinyl transferase" evidence="2">
    <location>
        <begin position="102"/>
        <end position="169"/>
    </location>
</feature>